<dbReference type="GeneID" id="28963715"/>
<evidence type="ECO:0000259" key="1">
    <source>
        <dbReference type="Pfam" id="PF21671"/>
    </source>
</evidence>
<name>A0AAJ8MD89_9TREE</name>
<protein>
    <recommendedName>
        <fullName evidence="1">Protein CPL1-like domain-containing protein</fullName>
    </recommendedName>
</protein>
<evidence type="ECO:0000313" key="2">
    <source>
        <dbReference type="EMBL" id="WWC57484.1"/>
    </source>
</evidence>
<dbReference type="Pfam" id="PF21671">
    <property type="entry name" value="CPL1-like"/>
    <property type="match status" value="1"/>
</dbReference>
<reference evidence="2" key="1">
    <citation type="submission" date="2013-07" db="EMBL/GenBank/DDBJ databases">
        <authorList>
            <consortium name="The Broad Institute Genome Sequencing Platform"/>
            <person name="Cuomo C."/>
            <person name="Litvintseva A."/>
            <person name="Chen Y."/>
            <person name="Heitman J."/>
            <person name="Sun S."/>
            <person name="Springer D."/>
            <person name="Dromer F."/>
            <person name="Young S.K."/>
            <person name="Zeng Q."/>
            <person name="Gargeya S."/>
            <person name="Fitzgerald M."/>
            <person name="Abouelleil A."/>
            <person name="Alvarado L."/>
            <person name="Berlin A.M."/>
            <person name="Chapman S.B."/>
            <person name="Dewar J."/>
            <person name="Goldberg J."/>
            <person name="Griggs A."/>
            <person name="Gujja S."/>
            <person name="Hansen M."/>
            <person name="Howarth C."/>
            <person name="Imamovic A."/>
            <person name="Larimer J."/>
            <person name="McCowan C."/>
            <person name="Murphy C."/>
            <person name="Pearson M."/>
            <person name="Priest M."/>
            <person name="Roberts A."/>
            <person name="Saif S."/>
            <person name="Shea T."/>
            <person name="Sykes S."/>
            <person name="Wortman J."/>
            <person name="Nusbaum C."/>
            <person name="Birren B."/>
        </authorList>
    </citation>
    <scope>NUCLEOTIDE SEQUENCE</scope>
    <source>
        <strain evidence="2">CBS 10117</strain>
    </source>
</reference>
<dbReference type="AlphaFoldDB" id="A0AAJ8MD89"/>
<dbReference type="PANTHER" id="PTHR35192">
    <property type="entry name" value="PROTEIN, PUTATIVE-RELATED"/>
    <property type="match status" value="1"/>
</dbReference>
<keyword evidence="3" id="KW-1185">Reference proteome</keyword>
<dbReference type="InterPro" id="IPR038955">
    <property type="entry name" value="PriA/CPL1_fungi"/>
</dbReference>
<evidence type="ECO:0000313" key="3">
    <source>
        <dbReference type="Proteomes" id="UP000078595"/>
    </source>
</evidence>
<dbReference type="InterPro" id="IPR048661">
    <property type="entry name" value="CPL1-like"/>
</dbReference>
<gene>
    <name evidence="2" type="ORF">I303_100016</name>
</gene>
<dbReference type="PANTHER" id="PTHR35192:SF2">
    <property type="entry name" value="APPLE DOMAIN-CONTAINING PROTEIN"/>
    <property type="match status" value="1"/>
</dbReference>
<dbReference type="KEGG" id="kdj:28963715"/>
<accession>A0AAJ8MD89</accession>
<feature type="domain" description="Protein CPL1-like" evidence="1">
    <location>
        <begin position="295"/>
        <end position="352"/>
    </location>
</feature>
<dbReference type="EMBL" id="CP144530">
    <property type="protein sequence ID" value="WWC57484.1"/>
    <property type="molecule type" value="Genomic_DNA"/>
</dbReference>
<dbReference type="Proteomes" id="UP000078595">
    <property type="component" value="Chromosome 1"/>
</dbReference>
<organism evidence="2 3">
    <name type="scientific">Kwoniella dejecticola CBS 10117</name>
    <dbReference type="NCBI Taxonomy" id="1296121"/>
    <lineage>
        <taxon>Eukaryota</taxon>
        <taxon>Fungi</taxon>
        <taxon>Dikarya</taxon>
        <taxon>Basidiomycota</taxon>
        <taxon>Agaricomycotina</taxon>
        <taxon>Tremellomycetes</taxon>
        <taxon>Tremellales</taxon>
        <taxon>Cryptococcaceae</taxon>
        <taxon>Kwoniella</taxon>
    </lineage>
</organism>
<sequence>MSRQEHCLALTIKLSYTASINCTELHHLLVSIAFTFTIIASPIVAQNFPKGYDGCYAIPSGGSPTGPDPAEFNLPHNNRDRCIATCTQSEIASTWAFFWYTIDAVNPEIAIPNCRCSQIAPPVGNWRHGDAVGDCYLDGDETEYGSYLTFTDYQFTGCYDAISPNAPPPFNVENIDQCLATCPILLPSNANGSLEYAIVTINVSDQWLCRCSFKSADVPPFPQTVLSVCDYNQFFIYEYTGSITPSQAAKRRRRRSLDIDTRKNRLGADRCPEGLEACPLSEIESQSGGHFSGEYECIDTSNELESCGGCIFGPGIQGVDCTMIPGVLPGYVSCREGICEVSGCEDGFQLIDNRCVLTGVEY</sequence>
<reference evidence="2" key="2">
    <citation type="submission" date="2024-02" db="EMBL/GenBank/DDBJ databases">
        <title>Comparative genomics of Cryptococcus and Kwoniella reveals pathogenesis evolution and contrasting modes of karyotype evolution via chromosome fusion or intercentromeric recombination.</title>
        <authorList>
            <person name="Coelho M.A."/>
            <person name="David-Palma M."/>
            <person name="Shea T."/>
            <person name="Bowers K."/>
            <person name="McGinley-Smith S."/>
            <person name="Mohammad A.W."/>
            <person name="Gnirke A."/>
            <person name="Yurkov A.M."/>
            <person name="Nowrousian M."/>
            <person name="Sun S."/>
            <person name="Cuomo C.A."/>
            <person name="Heitman J."/>
        </authorList>
    </citation>
    <scope>NUCLEOTIDE SEQUENCE</scope>
    <source>
        <strain evidence="2">CBS 10117</strain>
    </source>
</reference>
<dbReference type="RefSeq" id="XP_018266047.2">
    <property type="nucleotide sequence ID" value="XM_018403393.2"/>
</dbReference>
<proteinExistence type="predicted"/>